<keyword evidence="3 5" id="KW-1133">Transmembrane helix</keyword>
<feature type="transmembrane region" description="Helical" evidence="5">
    <location>
        <begin position="274"/>
        <end position="295"/>
    </location>
</feature>
<evidence type="ECO:0000313" key="8">
    <source>
        <dbReference type="Proteomes" id="UP000184245"/>
    </source>
</evidence>
<evidence type="ECO:0000256" key="3">
    <source>
        <dbReference type="ARBA" id="ARBA00022989"/>
    </source>
</evidence>
<keyword evidence="8" id="KW-1185">Reference proteome</keyword>
<name>A0A1M5BXX8_9CLOT</name>
<keyword evidence="2 5" id="KW-0812">Transmembrane</keyword>
<dbReference type="Pfam" id="PF12698">
    <property type="entry name" value="ABC2_membrane_3"/>
    <property type="match status" value="1"/>
</dbReference>
<dbReference type="InterPro" id="IPR013525">
    <property type="entry name" value="ABC2_TM"/>
</dbReference>
<dbReference type="PANTHER" id="PTHR43229">
    <property type="entry name" value="NODULATION PROTEIN J"/>
    <property type="match status" value="1"/>
</dbReference>
<sequence>MRKYLSLTKRNCLVFLRDRSAVFFSLLAMLIVLMLTGVFLGNMNVENVTNLLAKYGSARNAVLDRENALHLVQYWTLAGIMIVNAVTVTLTAVGVMVNDASENRLDSFYTAPAGKNMLALSYMTSAAVIGTFFCLLTLTAALAYIRITGGELLSPGTLGQIIVYIFLNVCIYAVIMFLAALFVKSSSAWSGIATIAGTLVGFLGAIYIPMGSLPEGVTRILRYTPVLHGASLMRGVFCREALRTAFTGIPGTVTEEYKEYMGITIKMTGGEVSVSFQILFLCICGIVALAAAVLLGRRRKSSDR</sequence>
<feature type="transmembrane region" description="Helical" evidence="5">
    <location>
        <begin position="74"/>
        <end position="97"/>
    </location>
</feature>
<feature type="transmembrane region" description="Helical" evidence="5">
    <location>
        <begin position="118"/>
        <end position="145"/>
    </location>
</feature>
<dbReference type="RefSeq" id="WP_072854419.1">
    <property type="nucleotide sequence ID" value="NZ_FQVI01000031.1"/>
</dbReference>
<dbReference type="GO" id="GO:0016020">
    <property type="term" value="C:membrane"/>
    <property type="evidence" value="ECO:0007669"/>
    <property type="project" value="UniProtKB-SubCell"/>
</dbReference>
<feature type="transmembrane region" description="Helical" evidence="5">
    <location>
        <begin position="188"/>
        <end position="208"/>
    </location>
</feature>
<feature type="transmembrane region" description="Helical" evidence="5">
    <location>
        <begin position="157"/>
        <end position="181"/>
    </location>
</feature>
<gene>
    <name evidence="7" type="ORF">SAMN02745158_03870</name>
</gene>
<protein>
    <submittedName>
        <fullName evidence="7">Multidrug/hemolysin transport system permease protein</fullName>
    </submittedName>
</protein>
<keyword evidence="4 5" id="KW-0472">Membrane</keyword>
<dbReference type="PANTHER" id="PTHR43229:SF2">
    <property type="entry name" value="NODULATION PROTEIN J"/>
    <property type="match status" value="1"/>
</dbReference>
<feature type="transmembrane region" description="Helical" evidence="5">
    <location>
        <begin position="21"/>
        <end position="41"/>
    </location>
</feature>
<dbReference type="InterPro" id="IPR051784">
    <property type="entry name" value="Nod_factor_ABC_transporter"/>
</dbReference>
<dbReference type="STRING" id="1122155.SAMN02745158_03870"/>
<proteinExistence type="predicted"/>
<dbReference type="OrthoDB" id="162334at2"/>
<comment type="subcellular location">
    <subcellularLocation>
        <location evidence="1">Membrane</location>
        <topology evidence="1">Multi-pass membrane protein</topology>
    </subcellularLocation>
</comment>
<evidence type="ECO:0000256" key="2">
    <source>
        <dbReference type="ARBA" id="ARBA00022692"/>
    </source>
</evidence>
<dbReference type="AlphaFoldDB" id="A0A1M5BXX8"/>
<accession>A0A1M5BXX8</accession>
<dbReference type="Proteomes" id="UP000184245">
    <property type="component" value="Unassembled WGS sequence"/>
</dbReference>
<evidence type="ECO:0000313" key="7">
    <source>
        <dbReference type="EMBL" id="SHF47285.1"/>
    </source>
</evidence>
<evidence type="ECO:0000256" key="4">
    <source>
        <dbReference type="ARBA" id="ARBA00023136"/>
    </source>
</evidence>
<evidence type="ECO:0000256" key="5">
    <source>
        <dbReference type="SAM" id="Phobius"/>
    </source>
</evidence>
<dbReference type="GO" id="GO:0140359">
    <property type="term" value="F:ABC-type transporter activity"/>
    <property type="evidence" value="ECO:0007669"/>
    <property type="project" value="InterPro"/>
</dbReference>
<reference evidence="7 8" key="1">
    <citation type="submission" date="2016-11" db="EMBL/GenBank/DDBJ databases">
        <authorList>
            <person name="Jaros S."/>
            <person name="Januszkiewicz K."/>
            <person name="Wedrychowicz H."/>
        </authorList>
    </citation>
    <scope>NUCLEOTIDE SEQUENCE [LARGE SCALE GENOMIC DNA]</scope>
    <source>
        <strain evidence="7 8">DSM 17459</strain>
    </source>
</reference>
<evidence type="ECO:0000259" key="6">
    <source>
        <dbReference type="Pfam" id="PF12698"/>
    </source>
</evidence>
<organism evidence="7 8">
    <name type="scientific">Lactonifactor longoviformis DSM 17459</name>
    <dbReference type="NCBI Taxonomy" id="1122155"/>
    <lineage>
        <taxon>Bacteria</taxon>
        <taxon>Bacillati</taxon>
        <taxon>Bacillota</taxon>
        <taxon>Clostridia</taxon>
        <taxon>Eubacteriales</taxon>
        <taxon>Clostridiaceae</taxon>
        <taxon>Lactonifactor</taxon>
    </lineage>
</organism>
<feature type="domain" description="ABC-2 type transporter transmembrane" evidence="6">
    <location>
        <begin position="73"/>
        <end position="294"/>
    </location>
</feature>
<evidence type="ECO:0000256" key="1">
    <source>
        <dbReference type="ARBA" id="ARBA00004141"/>
    </source>
</evidence>
<dbReference type="EMBL" id="FQVI01000031">
    <property type="protein sequence ID" value="SHF47285.1"/>
    <property type="molecule type" value="Genomic_DNA"/>
</dbReference>